<dbReference type="AlphaFoldDB" id="A0A098LCH4"/>
<sequence>MTGLFFLLVLTAVMGYCQPVFIRNVPTNSTNFISANGKLYFTSGTDLYRSDGTAQGTTFVKSIGEPILEFTNLTVGSFFYFTTKEASGKTALWKSNGYANNTIKIRSANVIKPLLTYNVALYLGIDDGVHGYELWRATSGNAFSLVKDVYPGVGSGLGNEIVVFNSLLYFKGNHPVTGSDIWKTNGTSVTEIAANLPFTGSYESLTEVGSTLYFSRNYMVNNNQYAELWKTNGTTQGTVLVKQYTNDIFDLIGIEQLIKFNNTLYFKYYFDGGARIDNLYKSNGTESGTTYVVTLNNDGSMSDLIVVNNHLVYNGQSQSWLETLKVTDANGSGPYFLHFFNEYPRKYIAVGDLLFFIDHTEETYGGLPQDSANYFQLFQSGLEASNTSTLKSIFGTSYVGSNNLTEVNRKLFFTTYNDYPLAGGCPSCPMKLFVYDPSTSGFRTASSEESIIEFTAFPNPSDALFNFSIMSNSNGNATAEIFRVDGALVAKVFEGTAGEGEKIEFNWNADGLPSGVYFCKFTSGSKSIVKRLILNN</sequence>
<gene>
    <name evidence="2" type="ORF">MYP_1929</name>
</gene>
<evidence type="ECO:0000259" key="1">
    <source>
        <dbReference type="Pfam" id="PF18962"/>
    </source>
</evidence>
<reference evidence="2 3" key="1">
    <citation type="submission" date="2014-09" db="EMBL/GenBank/DDBJ databases">
        <title>Sporocytophaga myxococcoides PG-01 genome sequencing.</title>
        <authorList>
            <person name="Liu L."/>
            <person name="Gao P.J."/>
            <person name="Chen G.J."/>
            <person name="Wang L.S."/>
        </authorList>
    </citation>
    <scope>NUCLEOTIDE SEQUENCE [LARGE SCALE GENOMIC DNA]</scope>
    <source>
        <strain evidence="2 3">PG-01</strain>
    </source>
</reference>
<name>A0A098LCH4_9BACT</name>
<dbReference type="Pfam" id="PF18962">
    <property type="entry name" value="Por_Secre_tail"/>
    <property type="match status" value="1"/>
</dbReference>
<dbReference type="STRING" id="153721.MYP_1929"/>
<keyword evidence="3" id="KW-1185">Reference proteome</keyword>
<proteinExistence type="predicted"/>
<dbReference type="EMBL" id="BBLT01000003">
    <property type="protein sequence ID" value="GAL84701.1"/>
    <property type="molecule type" value="Genomic_DNA"/>
</dbReference>
<comment type="caution">
    <text evidence="2">The sequence shown here is derived from an EMBL/GenBank/DDBJ whole genome shotgun (WGS) entry which is preliminary data.</text>
</comment>
<dbReference type="InterPro" id="IPR026444">
    <property type="entry name" value="Secre_tail"/>
</dbReference>
<organism evidence="2 3">
    <name type="scientific">Sporocytophaga myxococcoides</name>
    <dbReference type="NCBI Taxonomy" id="153721"/>
    <lineage>
        <taxon>Bacteria</taxon>
        <taxon>Pseudomonadati</taxon>
        <taxon>Bacteroidota</taxon>
        <taxon>Cytophagia</taxon>
        <taxon>Cytophagales</taxon>
        <taxon>Cytophagaceae</taxon>
        <taxon>Sporocytophaga</taxon>
    </lineage>
</organism>
<dbReference type="Proteomes" id="UP000030185">
    <property type="component" value="Unassembled WGS sequence"/>
</dbReference>
<dbReference type="eggNOG" id="COG1520">
    <property type="taxonomic scope" value="Bacteria"/>
</dbReference>
<feature type="domain" description="Secretion system C-terminal sorting" evidence="1">
    <location>
        <begin position="457"/>
        <end position="533"/>
    </location>
</feature>
<accession>A0A098LCH4</accession>
<protein>
    <recommendedName>
        <fullName evidence="1">Secretion system C-terminal sorting domain-containing protein</fullName>
    </recommendedName>
</protein>
<dbReference type="NCBIfam" id="TIGR04183">
    <property type="entry name" value="Por_Secre_tail"/>
    <property type="match status" value="1"/>
</dbReference>
<evidence type="ECO:0000313" key="3">
    <source>
        <dbReference type="Proteomes" id="UP000030185"/>
    </source>
</evidence>
<evidence type="ECO:0000313" key="2">
    <source>
        <dbReference type="EMBL" id="GAL84701.1"/>
    </source>
</evidence>